<comment type="similarity">
    <text evidence="1 5">Belongs to the GTR/RAG GTP-binding protein family.</text>
</comment>
<dbReference type="eggNOG" id="KOG3886">
    <property type="taxonomic scope" value="Eukaryota"/>
</dbReference>
<keyword evidence="8" id="KW-1185">Reference proteome</keyword>
<evidence type="ECO:0000256" key="6">
    <source>
        <dbReference type="SAM" id="MobiDB-lite"/>
    </source>
</evidence>
<dbReference type="GO" id="GO:0005525">
    <property type="term" value="F:GTP binding"/>
    <property type="evidence" value="ECO:0007669"/>
    <property type="project" value="UniProtKB-UniRule"/>
</dbReference>
<evidence type="ECO:0000256" key="3">
    <source>
        <dbReference type="ARBA" id="ARBA00023134"/>
    </source>
</evidence>
<dbReference type="GO" id="GO:1990131">
    <property type="term" value="C:Gtr1-Gtr2 GTPase complex"/>
    <property type="evidence" value="ECO:0007669"/>
    <property type="project" value="TreeGrafter"/>
</dbReference>
<evidence type="ECO:0000256" key="4">
    <source>
        <dbReference type="ARBA" id="ARBA00049117"/>
    </source>
</evidence>
<dbReference type="InParanoid" id="G0N4D8"/>
<dbReference type="GO" id="GO:0005634">
    <property type="term" value="C:nucleus"/>
    <property type="evidence" value="ECO:0007669"/>
    <property type="project" value="TreeGrafter"/>
</dbReference>
<dbReference type="GO" id="GO:0010507">
    <property type="term" value="P:negative regulation of autophagy"/>
    <property type="evidence" value="ECO:0007669"/>
    <property type="project" value="TreeGrafter"/>
</dbReference>
<proteinExistence type="inferred from homology"/>
<dbReference type="GO" id="GO:0005764">
    <property type="term" value="C:lysosome"/>
    <property type="evidence" value="ECO:0007669"/>
    <property type="project" value="TreeGrafter"/>
</dbReference>
<dbReference type="InterPro" id="IPR006762">
    <property type="entry name" value="Gtr1_RagA"/>
</dbReference>
<dbReference type="STRING" id="135651.G0N4D8"/>
<dbReference type="AlphaFoldDB" id="G0N4D8"/>
<dbReference type="GO" id="GO:0009267">
    <property type="term" value="P:cellular response to starvation"/>
    <property type="evidence" value="ECO:0007669"/>
    <property type="project" value="TreeGrafter"/>
</dbReference>
<dbReference type="OrthoDB" id="10020193at2759"/>
<dbReference type="InterPro" id="IPR027417">
    <property type="entry name" value="P-loop_NTPase"/>
</dbReference>
<evidence type="ECO:0000256" key="5">
    <source>
        <dbReference type="RuleBase" id="RU367014"/>
    </source>
</evidence>
<dbReference type="GO" id="GO:0003924">
    <property type="term" value="F:GTPase activity"/>
    <property type="evidence" value="ECO:0007669"/>
    <property type="project" value="TreeGrafter"/>
</dbReference>
<dbReference type="GO" id="GO:1904263">
    <property type="term" value="P:positive regulation of TORC1 signaling"/>
    <property type="evidence" value="ECO:0007669"/>
    <property type="project" value="TreeGrafter"/>
</dbReference>
<feature type="compositionally biased region" description="Basic and acidic residues" evidence="6">
    <location>
        <begin position="304"/>
        <end position="315"/>
    </location>
</feature>
<dbReference type="EMBL" id="GL379837">
    <property type="protein sequence ID" value="EGT52447.1"/>
    <property type="molecule type" value="Genomic_DNA"/>
</dbReference>
<organism evidence="8">
    <name type="scientific">Caenorhabditis brenneri</name>
    <name type="common">Nematode worm</name>
    <dbReference type="NCBI Taxonomy" id="135651"/>
    <lineage>
        <taxon>Eukaryota</taxon>
        <taxon>Metazoa</taxon>
        <taxon>Ecdysozoa</taxon>
        <taxon>Nematoda</taxon>
        <taxon>Chromadorea</taxon>
        <taxon>Rhabditida</taxon>
        <taxon>Rhabditina</taxon>
        <taxon>Rhabditomorpha</taxon>
        <taxon>Rhabditoidea</taxon>
        <taxon>Rhabditidae</taxon>
        <taxon>Peloderinae</taxon>
        <taxon>Caenorhabditis</taxon>
    </lineage>
</organism>
<evidence type="ECO:0000256" key="2">
    <source>
        <dbReference type="ARBA" id="ARBA00022741"/>
    </source>
</evidence>
<name>G0N4D8_CAEBE</name>
<feature type="region of interest" description="Disordered" evidence="6">
    <location>
        <begin position="293"/>
        <end position="325"/>
    </location>
</feature>
<dbReference type="SUPFAM" id="SSF52540">
    <property type="entry name" value="P-loop containing nucleoside triphosphate hydrolases"/>
    <property type="match status" value="1"/>
</dbReference>
<dbReference type="PANTHER" id="PTHR11259">
    <property type="entry name" value="RAS-RELATED GTP BINDING RAG/GTR YEAST"/>
    <property type="match status" value="1"/>
</dbReference>
<reference evidence="8" key="1">
    <citation type="submission" date="2011-07" db="EMBL/GenBank/DDBJ databases">
        <authorList>
            <consortium name="Caenorhabditis brenneri Sequencing and Analysis Consortium"/>
            <person name="Wilson R.K."/>
        </authorList>
    </citation>
    <scope>NUCLEOTIDE SEQUENCE [LARGE SCALE GENOMIC DNA]</scope>
    <source>
        <strain evidence="8">PB2801</strain>
    </source>
</reference>
<comment type="catalytic activity">
    <reaction evidence="4">
        <text>GTP + H2O = GDP + phosphate + H(+)</text>
        <dbReference type="Rhea" id="RHEA:19669"/>
        <dbReference type="ChEBI" id="CHEBI:15377"/>
        <dbReference type="ChEBI" id="CHEBI:15378"/>
        <dbReference type="ChEBI" id="CHEBI:37565"/>
        <dbReference type="ChEBI" id="CHEBI:43474"/>
        <dbReference type="ChEBI" id="CHEBI:58189"/>
    </reaction>
    <physiologicalReaction direction="left-to-right" evidence="4">
        <dbReference type="Rhea" id="RHEA:19670"/>
    </physiologicalReaction>
</comment>
<dbReference type="HOGENOM" id="CLU_807057_0_0_1"/>
<evidence type="ECO:0000256" key="1">
    <source>
        <dbReference type="ARBA" id="ARBA00007756"/>
    </source>
</evidence>
<evidence type="ECO:0000313" key="8">
    <source>
        <dbReference type="Proteomes" id="UP000008068"/>
    </source>
</evidence>
<dbReference type="Proteomes" id="UP000008068">
    <property type="component" value="Unassembled WGS sequence"/>
</dbReference>
<feature type="compositionally biased region" description="Low complexity" evidence="6">
    <location>
        <begin position="316"/>
        <end position="325"/>
    </location>
</feature>
<evidence type="ECO:0000313" key="7">
    <source>
        <dbReference type="EMBL" id="EGT52447.1"/>
    </source>
</evidence>
<keyword evidence="3 5" id="KW-0342">GTP-binding</keyword>
<gene>
    <name evidence="7" type="ORF">CAEBREN_23529</name>
</gene>
<protein>
    <submittedName>
        <fullName evidence="7">Uncharacterized protein</fullName>
    </submittedName>
</protein>
<sequence>MEAMKNYSLVIMGSKRVGKSSLRSALSHYRKDFSNMGPTETVTFSADTFLNNHISMRDYGTTEEGMRLQLHRTTYKKVDGLIFVFNAVAEDRAGELEHFLKVWKMLASESPNAKVYIFYHRTDLIQGSRTEALCSFGMELKGSMVEAQARPHELKLMATSVFDRESVSGAWSTVFRSLCGSPEGWSQRLTTFGVGMGFDQVLVFDKRHKMLVKNITLDETKRALNNFECQTRVAGWWESRDRIDGLVIEGKRRIYIHEYAYNSILIGVTDNDTITPFSWRVAVKGSKTLERKWDARNRKGHKMSPMDEKDKDRSRNNASQSSSDSEPIINIMVESLRINHLDLK</sequence>
<dbReference type="Pfam" id="PF04670">
    <property type="entry name" value="Gtr1_RagA"/>
    <property type="match status" value="1"/>
</dbReference>
<dbReference type="Gene3D" id="3.40.50.300">
    <property type="entry name" value="P-loop containing nucleotide triphosphate hydrolases"/>
    <property type="match status" value="1"/>
</dbReference>
<accession>G0N4D8</accession>
<keyword evidence="2 5" id="KW-0547">Nucleotide-binding</keyword>